<dbReference type="UniPathway" id="UPA00219"/>
<comment type="caution">
    <text evidence="15">The sequence shown here is derived from an EMBL/GenBank/DDBJ whole genome shotgun (WGS) entry which is preliminary data.</text>
</comment>
<dbReference type="Pfam" id="PF02875">
    <property type="entry name" value="Mur_ligase_C"/>
    <property type="match status" value="1"/>
</dbReference>
<evidence type="ECO:0000256" key="7">
    <source>
        <dbReference type="ARBA" id="ARBA00022984"/>
    </source>
</evidence>
<feature type="domain" description="Mur ligase C-terminal" evidence="13">
    <location>
        <begin position="323"/>
        <end position="446"/>
    </location>
</feature>
<dbReference type="GO" id="GO:0009252">
    <property type="term" value="P:peptidoglycan biosynthetic process"/>
    <property type="evidence" value="ECO:0007669"/>
    <property type="project" value="UniProtKB-UniRule"/>
</dbReference>
<evidence type="ECO:0000256" key="8">
    <source>
        <dbReference type="ARBA" id="ARBA00023306"/>
    </source>
</evidence>
<dbReference type="InterPro" id="IPR051046">
    <property type="entry name" value="MurCDEF_CellWall_CoF430Synth"/>
</dbReference>
<evidence type="ECO:0000256" key="5">
    <source>
        <dbReference type="ARBA" id="ARBA00022840"/>
    </source>
</evidence>
<dbReference type="GO" id="GO:0071555">
    <property type="term" value="P:cell wall organization"/>
    <property type="evidence" value="ECO:0007669"/>
    <property type="project" value="UniProtKB-KW"/>
</dbReference>
<feature type="domain" description="Mur ligase N-terminal catalytic" evidence="12">
    <location>
        <begin position="26"/>
        <end position="75"/>
    </location>
</feature>
<dbReference type="NCBIfam" id="TIGR01143">
    <property type="entry name" value="murF"/>
    <property type="match status" value="1"/>
</dbReference>
<dbReference type="InterPro" id="IPR000713">
    <property type="entry name" value="Mur_ligase_N"/>
</dbReference>
<evidence type="ECO:0000259" key="13">
    <source>
        <dbReference type="Pfam" id="PF02875"/>
    </source>
</evidence>
<keyword evidence="5 10" id="KW-0067">ATP-binding</keyword>
<keyword evidence="6 10" id="KW-0133">Cell shape</keyword>
<comment type="subcellular location">
    <subcellularLocation>
        <location evidence="10 11">Cytoplasm</location>
    </subcellularLocation>
</comment>
<comment type="function">
    <text evidence="10 11">Involved in cell wall formation. Catalyzes the final step in the synthesis of UDP-N-acetylmuramoyl-pentapeptide, the precursor of murein.</text>
</comment>
<organism evidence="15 16">
    <name type="scientific">SAR92 clade bacterium</name>
    <dbReference type="NCBI Taxonomy" id="2315479"/>
    <lineage>
        <taxon>Bacteria</taxon>
        <taxon>Pseudomonadati</taxon>
        <taxon>Pseudomonadota</taxon>
        <taxon>Gammaproteobacteria</taxon>
        <taxon>Cellvibrionales</taxon>
        <taxon>Porticoccaceae</taxon>
        <taxon>SAR92 clade</taxon>
    </lineage>
</organism>
<keyword evidence="3 10" id="KW-0132">Cell division</keyword>
<keyword evidence="4 10" id="KW-0547">Nucleotide-binding</keyword>
<keyword evidence="7 10" id="KW-0573">Peptidoglycan synthesis</keyword>
<dbReference type="Gene3D" id="3.40.1190.10">
    <property type="entry name" value="Mur-like, catalytic domain"/>
    <property type="match status" value="1"/>
</dbReference>
<dbReference type="PANTHER" id="PTHR43024:SF1">
    <property type="entry name" value="UDP-N-ACETYLMURAMOYL-TRIPEPTIDE--D-ALANYL-D-ALANINE LIGASE"/>
    <property type="match status" value="1"/>
</dbReference>
<feature type="binding site" evidence="10">
    <location>
        <begin position="108"/>
        <end position="114"/>
    </location>
    <ligand>
        <name>ATP</name>
        <dbReference type="ChEBI" id="CHEBI:30616"/>
    </ligand>
</feature>
<evidence type="ECO:0000256" key="11">
    <source>
        <dbReference type="RuleBase" id="RU004136"/>
    </source>
</evidence>
<evidence type="ECO:0000256" key="6">
    <source>
        <dbReference type="ARBA" id="ARBA00022960"/>
    </source>
</evidence>
<dbReference type="AlphaFoldDB" id="A0A520MP93"/>
<comment type="pathway">
    <text evidence="10 11">Cell wall biogenesis; peptidoglycan biosynthesis.</text>
</comment>
<reference evidence="15 16" key="1">
    <citation type="submission" date="2019-02" db="EMBL/GenBank/DDBJ databases">
        <title>Prokaryotic population dynamics and viral predation in marine succession experiment using metagenomics: the confinement effect.</title>
        <authorList>
            <person name="Haro-Moreno J.M."/>
            <person name="Rodriguez-Valera F."/>
            <person name="Lopez-Perez M."/>
        </authorList>
    </citation>
    <scope>NUCLEOTIDE SEQUENCE [LARGE SCALE GENOMIC DNA]</scope>
    <source>
        <strain evidence="15">MED-G170</strain>
    </source>
</reference>
<dbReference type="PANTHER" id="PTHR43024">
    <property type="entry name" value="UDP-N-ACETYLMURAMOYL-TRIPEPTIDE--D-ALANYL-D-ALANINE LIGASE"/>
    <property type="match status" value="1"/>
</dbReference>
<dbReference type="GO" id="GO:0008766">
    <property type="term" value="F:UDP-N-acetylmuramoylalanyl-D-glutamyl-2,6-diaminopimelate-D-alanyl-D-alanine ligase activity"/>
    <property type="evidence" value="ECO:0007669"/>
    <property type="project" value="RHEA"/>
</dbReference>
<evidence type="ECO:0000256" key="3">
    <source>
        <dbReference type="ARBA" id="ARBA00022618"/>
    </source>
</evidence>
<accession>A0A520MP93</accession>
<dbReference type="InterPro" id="IPR035911">
    <property type="entry name" value="MurE/MurF_N"/>
</dbReference>
<dbReference type="GO" id="GO:0005737">
    <property type="term" value="C:cytoplasm"/>
    <property type="evidence" value="ECO:0007669"/>
    <property type="project" value="UniProtKB-SubCell"/>
</dbReference>
<dbReference type="SUPFAM" id="SSF53623">
    <property type="entry name" value="MurD-like peptide ligases, catalytic domain"/>
    <property type="match status" value="1"/>
</dbReference>
<dbReference type="InterPro" id="IPR036615">
    <property type="entry name" value="Mur_ligase_C_dom_sf"/>
</dbReference>
<dbReference type="InterPro" id="IPR036565">
    <property type="entry name" value="Mur-like_cat_sf"/>
</dbReference>
<evidence type="ECO:0000259" key="12">
    <source>
        <dbReference type="Pfam" id="PF01225"/>
    </source>
</evidence>
<evidence type="ECO:0000313" key="16">
    <source>
        <dbReference type="Proteomes" id="UP000315889"/>
    </source>
</evidence>
<dbReference type="InterPro" id="IPR005863">
    <property type="entry name" value="UDP-N-AcMur_synth"/>
</dbReference>
<keyword evidence="8 10" id="KW-0131">Cell cycle</keyword>
<dbReference type="GO" id="GO:0047480">
    <property type="term" value="F:UDP-N-acetylmuramoyl-tripeptide-D-alanyl-D-alanine ligase activity"/>
    <property type="evidence" value="ECO:0007669"/>
    <property type="project" value="UniProtKB-UniRule"/>
</dbReference>
<dbReference type="GO" id="GO:0008360">
    <property type="term" value="P:regulation of cell shape"/>
    <property type="evidence" value="ECO:0007669"/>
    <property type="project" value="UniProtKB-KW"/>
</dbReference>
<protein>
    <recommendedName>
        <fullName evidence="10 11">UDP-N-acetylmuramoyl-tripeptide--D-alanyl-D-alanine ligase</fullName>
        <ecNumber evidence="10 11">6.3.2.10</ecNumber>
    </recommendedName>
    <alternativeName>
        <fullName evidence="10">D-alanyl-D-alanine-adding enzyme</fullName>
    </alternativeName>
</protein>
<evidence type="ECO:0000256" key="10">
    <source>
        <dbReference type="HAMAP-Rule" id="MF_02019"/>
    </source>
</evidence>
<dbReference type="SUPFAM" id="SSF53244">
    <property type="entry name" value="MurD-like peptide ligases, peptide-binding domain"/>
    <property type="match status" value="1"/>
</dbReference>
<keyword evidence="1 10" id="KW-0963">Cytoplasm</keyword>
<dbReference type="GO" id="GO:0005524">
    <property type="term" value="F:ATP binding"/>
    <property type="evidence" value="ECO:0007669"/>
    <property type="project" value="UniProtKB-UniRule"/>
</dbReference>
<dbReference type="InterPro" id="IPR004101">
    <property type="entry name" value="Mur_ligase_C"/>
</dbReference>
<evidence type="ECO:0000256" key="2">
    <source>
        <dbReference type="ARBA" id="ARBA00022598"/>
    </source>
</evidence>
<dbReference type="EMBL" id="SHBP01000001">
    <property type="protein sequence ID" value="RZO23020.1"/>
    <property type="molecule type" value="Genomic_DNA"/>
</dbReference>
<evidence type="ECO:0000256" key="4">
    <source>
        <dbReference type="ARBA" id="ARBA00022741"/>
    </source>
</evidence>
<evidence type="ECO:0000256" key="9">
    <source>
        <dbReference type="ARBA" id="ARBA00023316"/>
    </source>
</evidence>
<dbReference type="SUPFAM" id="SSF63418">
    <property type="entry name" value="MurE/MurF N-terminal domain"/>
    <property type="match status" value="1"/>
</dbReference>
<evidence type="ECO:0000313" key="15">
    <source>
        <dbReference type="EMBL" id="RZO23020.1"/>
    </source>
</evidence>
<comment type="similarity">
    <text evidence="10">Belongs to the MurCDEF family. MurF subfamily.</text>
</comment>
<evidence type="ECO:0000259" key="14">
    <source>
        <dbReference type="Pfam" id="PF08245"/>
    </source>
</evidence>
<feature type="domain" description="Mur ligase central" evidence="14">
    <location>
        <begin position="107"/>
        <end position="301"/>
    </location>
</feature>
<dbReference type="GO" id="GO:0051301">
    <property type="term" value="P:cell division"/>
    <property type="evidence" value="ECO:0007669"/>
    <property type="project" value="UniProtKB-KW"/>
</dbReference>
<dbReference type="HAMAP" id="MF_02019">
    <property type="entry name" value="MurF"/>
    <property type="match status" value="1"/>
</dbReference>
<keyword evidence="2 10" id="KW-0436">Ligase</keyword>
<dbReference type="Proteomes" id="UP000315889">
    <property type="component" value="Unassembled WGS sequence"/>
</dbReference>
<dbReference type="Pfam" id="PF01225">
    <property type="entry name" value="Mur_ligase"/>
    <property type="match status" value="1"/>
</dbReference>
<sequence>MMHQMSLSDAALRFGGTLVNPGGYFSAVSIDSRSTNSGDLFVAIEGERFDGHRFIEKVASKISGAVVSKPDKALKIPQWVVEDTTKALGDIAVMRRDSFQGSVIALTGSSGKTSVKEAIAKILSQGKRVHATKGNLNNHFGVPLTLLSMDSQADVAVIEMGASALGEIEYLCSIAKPDIALVNNAQSAHIEGFGSHEAIASAKAEIYEGLQPNGIAVINLDQPWVKQWLEVINDRDYLSFSTTNQNANLFAKDIEDSGNGCFTFTLCLSSCPSLSDGEQTLTLGTPGLHSVSNALAAAACAAGAGASLAQISTGLESVGSIPGRLQHKIVSDRCLVIDDSYNANPDSFKSAIEVLSNTQGYRILVMGDMGELGDHTKASHREVGRHAKDQNIECFYSTGVNSKFASEEFGGNHFNNQEALISALNAKVSELEALGKNITILVKGSRSSSMEKIVQALVTGEKISC</sequence>
<dbReference type="Gene3D" id="3.90.190.20">
    <property type="entry name" value="Mur ligase, C-terminal domain"/>
    <property type="match status" value="1"/>
</dbReference>
<proteinExistence type="inferred from homology"/>
<evidence type="ECO:0000256" key="1">
    <source>
        <dbReference type="ARBA" id="ARBA00022490"/>
    </source>
</evidence>
<dbReference type="Pfam" id="PF08245">
    <property type="entry name" value="Mur_ligase_M"/>
    <property type="match status" value="1"/>
</dbReference>
<name>A0A520MP93_9GAMM</name>
<comment type="catalytic activity">
    <reaction evidence="10 11">
        <text>D-alanyl-D-alanine + UDP-N-acetyl-alpha-D-muramoyl-L-alanyl-gamma-D-glutamyl-meso-2,6-diaminopimelate + ATP = UDP-N-acetyl-alpha-D-muramoyl-L-alanyl-gamma-D-glutamyl-meso-2,6-diaminopimeloyl-D-alanyl-D-alanine + ADP + phosphate + H(+)</text>
        <dbReference type="Rhea" id="RHEA:28374"/>
        <dbReference type="ChEBI" id="CHEBI:15378"/>
        <dbReference type="ChEBI" id="CHEBI:30616"/>
        <dbReference type="ChEBI" id="CHEBI:43474"/>
        <dbReference type="ChEBI" id="CHEBI:57822"/>
        <dbReference type="ChEBI" id="CHEBI:61386"/>
        <dbReference type="ChEBI" id="CHEBI:83905"/>
        <dbReference type="ChEBI" id="CHEBI:456216"/>
        <dbReference type="EC" id="6.3.2.10"/>
    </reaction>
</comment>
<dbReference type="Gene3D" id="3.40.1390.10">
    <property type="entry name" value="MurE/MurF, N-terminal domain"/>
    <property type="match status" value="1"/>
</dbReference>
<dbReference type="EC" id="6.3.2.10" evidence="10 11"/>
<keyword evidence="9 10" id="KW-0961">Cell wall biogenesis/degradation</keyword>
<dbReference type="InterPro" id="IPR013221">
    <property type="entry name" value="Mur_ligase_cen"/>
</dbReference>
<gene>
    <name evidence="10 15" type="primary">murF</name>
    <name evidence="15" type="ORF">EVB03_01260</name>
</gene>